<sequence>MHTILCLHDKLASEISWPTAEEREQLASSLQGLPGCIGRVDGTQVRICRPTLSQSLCYGGKIAAHSFNHQICVDLRGRIIHVDLGAKGSRHDMSIWGDNEPCLLRSQFFDGGQNLLADPGYVGSEFAPGAKPKGQAQKFPLAGAHGRTTFSKAREIHSLLFHTACMLKNRIWRLRGNYPRGERHFHGQGHYCEHQEEYRAMYRNLNDYNP</sequence>
<dbReference type="AlphaFoldDB" id="A0AAW1T8N5"/>
<feature type="domain" description="DDE Tnp4" evidence="3">
    <location>
        <begin position="40"/>
        <end position="136"/>
    </location>
</feature>
<evidence type="ECO:0000313" key="5">
    <source>
        <dbReference type="Proteomes" id="UP001485043"/>
    </source>
</evidence>
<evidence type="ECO:0000256" key="1">
    <source>
        <dbReference type="ARBA" id="ARBA00001968"/>
    </source>
</evidence>
<reference evidence="4 5" key="1">
    <citation type="journal article" date="2024" name="Nat. Commun.">
        <title>Phylogenomics reveals the evolutionary origins of lichenization in chlorophyte algae.</title>
        <authorList>
            <person name="Puginier C."/>
            <person name="Libourel C."/>
            <person name="Otte J."/>
            <person name="Skaloud P."/>
            <person name="Haon M."/>
            <person name="Grisel S."/>
            <person name="Petersen M."/>
            <person name="Berrin J.G."/>
            <person name="Delaux P.M."/>
            <person name="Dal Grande F."/>
            <person name="Keller J."/>
        </authorList>
    </citation>
    <scope>NUCLEOTIDE SEQUENCE [LARGE SCALE GENOMIC DNA]</scope>
    <source>
        <strain evidence="4 5">SAG 2523</strain>
    </source>
</reference>
<protein>
    <recommendedName>
        <fullName evidence="3">DDE Tnp4 domain-containing protein</fullName>
    </recommendedName>
</protein>
<dbReference type="Pfam" id="PF13359">
    <property type="entry name" value="DDE_Tnp_4"/>
    <property type="match status" value="1"/>
</dbReference>
<evidence type="ECO:0000256" key="2">
    <source>
        <dbReference type="ARBA" id="ARBA00022723"/>
    </source>
</evidence>
<keyword evidence="5" id="KW-1185">Reference proteome</keyword>
<dbReference type="InterPro" id="IPR027806">
    <property type="entry name" value="HARBI1_dom"/>
</dbReference>
<dbReference type="EMBL" id="JALJOV010000250">
    <property type="protein sequence ID" value="KAK9865432.1"/>
    <property type="molecule type" value="Genomic_DNA"/>
</dbReference>
<comment type="cofactor">
    <cofactor evidence="1">
        <name>a divalent metal cation</name>
        <dbReference type="ChEBI" id="CHEBI:60240"/>
    </cofactor>
</comment>
<gene>
    <name evidence="4" type="ORF">WJX84_011410</name>
</gene>
<organism evidence="4 5">
    <name type="scientific">Apatococcus fuscideae</name>
    <dbReference type="NCBI Taxonomy" id="2026836"/>
    <lineage>
        <taxon>Eukaryota</taxon>
        <taxon>Viridiplantae</taxon>
        <taxon>Chlorophyta</taxon>
        <taxon>core chlorophytes</taxon>
        <taxon>Trebouxiophyceae</taxon>
        <taxon>Chlorellales</taxon>
        <taxon>Chlorellaceae</taxon>
        <taxon>Apatococcus</taxon>
    </lineage>
</organism>
<comment type="caution">
    <text evidence="4">The sequence shown here is derived from an EMBL/GenBank/DDBJ whole genome shotgun (WGS) entry which is preliminary data.</text>
</comment>
<dbReference type="GO" id="GO:0046872">
    <property type="term" value="F:metal ion binding"/>
    <property type="evidence" value="ECO:0007669"/>
    <property type="project" value="UniProtKB-KW"/>
</dbReference>
<evidence type="ECO:0000259" key="3">
    <source>
        <dbReference type="Pfam" id="PF13359"/>
    </source>
</evidence>
<dbReference type="Proteomes" id="UP001485043">
    <property type="component" value="Unassembled WGS sequence"/>
</dbReference>
<proteinExistence type="predicted"/>
<accession>A0AAW1T8N5</accession>
<name>A0AAW1T8N5_9CHLO</name>
<keyword evidence="2" id="KW-0479">Metal-binding</keyword>
<evidence type="ECO:0000313" key="4">
    <source>
        <dbReference type="EMBL" id="KAK9865432.1"/>
    </source>
</evidence>